<dbReference type="Gene3D" id="2.60.40.10">
    <property type="entry name" value="Immunoglobulins"/>
    <property type="match status" value="2"/>
</dbReference>
<dbReference type="SUPFAM" id="SSF48726">
    <property type="entry name" value="Immunoglobulin"/>
    <property type="match status" value="2"/>
</dbReference>
<dbReference type="Pfam" id="PF00047">
    <property type="entry name" value="ig"/>
    <property type="match status" value="1"/>
</dbReference>
<feature type="signal peptide" evidence="2">
    <location>
        <begin position="1"/>
        <end position="23"/>
    </location>
</feature>
<feature type="domain" description="Ig-like" evidence="3">
    <location>
        <begin position="159"/>
        <end position="261"/>
    </location>
</feature>
<reference evidence="4" key="1">
    <citation type="submission" date="2023-11" db="EMBL/GenBank/DDBJ databases">
        <title>Genome assemblies of two species of porcelain crab, Petrolisthes cinctipes and Petrolisthes manimaculis (Anomura: Porcellanidae).</title>
        <authorList>
            <person name="Angst P."/>
        </authorList>
    </citation>
    <scope>NUCLEOTIDE SEQUENCE</scope>
    <source>
        <strain evidence="4">PB745_02</strain>
        <tissue evidence="4">Gill</tissue>
    </source>
</reference>
<dbReference type="InterPro" id="IPR037448">
    <property type="entry name" value="Zig-8"/>
</dbReference>
<evidence type="ECO:0000313" key="5">
    <source>
        <dbReference type="Proteomes" id="UP001292094"/>
    </source>
</evidence>
<dbReference type="GO" id="GO:0032589">
    <property type="term" value="C:neuron projection membrane"/>
    <property type="evidence" value="ECO:0007669"/>
    <property type="project" value="TreeGrafter"/>
</dbReference>
<dbReference type="EMBL" id="JAWZYT010003126">
    <property type="protein sequence ID" value="KAK4300062.1"/>
    <property type="molecule type" value="Genomic_DNA"/>
</dbReference>
<feature type="compositionally biased region" description="Gly residues" evidence="1">
    <location>
        <begin position="45"/>
        <end position="59"/>
    </location>
</feature>
<comment type="caution">
    <text evidence="4">The sequence shown here is derived from an EMBL/GenBank/DDBJ whole genome shotgun (WGS) entry which is preliminary data.</text>
</comment>
<dbReference type="GO" id="GO:0050808">
    <property type="term" value="P:synapse organization"/>
    <property type="evidence" value="ECO:0007669"/>
    <property type="project" value="TreeGrafter"/>
</dbReference>
<dbReference type="InterPro" id="IPR013783">
    <property type="entry name" value="Ig-like_fold"/>
</dbReference>
<evidence type="ECO:0000313" key="4">
    <source>
        <dbReference type="EMBL" id="KAK4300062.1"/>
    </source>
</evidence>
<dbReference type="InterPro" id="IPR003599">
    <property type="entry name" value="Ig_sub"/>
</dbReference>
<dbReference type="PANTHER" id="PTHR23279:SF6">
    <property type="entry name" value="DEFECTIVE PROBOSCIS EXTENSION RESPONSE 7, ISOFORM F"/>
    <property type="match status" value="1"/>
</dbReference>
<feature type="region of interest" description="Disordered" evidence="1">
    <location>
        <begin position="28"/>
        <end position="65"/>
    </location>
</feature>
<dbReference type="PANTHER" id="PTHR23279">
    <property type="entry name" value="DEFECTIVE PROBOSCIS EXTENSION RESPONSE DPR -RELATED"/>
    <property type="match status" value="1"/>
</dbReference>
<dbReference type="InterPro" id="IPR036179">
    <property type="entry name" value="Ig-like_dom_sf"/>
</dbReference>
<evidence type="ECO:0000259" key="3">
    <source>
        <dbReference type="PROSITE" id="PS50835"/>
    </source>
</evidence>
<dbReference type="InterPro" id="IPR003598">
    <property type="entry name" value="Ig_sub2"/>
</dbReference>
<protein>
    <recommendedName>
        <fullName evidence="3">Ig-like domain-containing protein</fullName>
    </recommendedName>
</protein>
<keyword evidence="2" id="KW-0732">Signal</keyword>
<dbReference type="InterPro" id="IPR007110">
    <property type="entry name" value="Ig-like_dom"/>
</dbReference>
<feature type="chain" id="PRO_5042048528" description="Ig-like domain-containing protein" evidence="2">
    <location>
        <begin position="24"/>
        <end position="317"/>
    </location>
</feature>
<dbReference type="AlphaFoldDB" id="A0AAE1TW87"/>
<proteinExistence type="predicted"/>
<evidence type="ECO:0000256" key="1">
    <source>
        <dbReference type="SAM" id="MobiDB-lite"/>
    </source>
</evidence>
<dbReference type="SMART" id="SM00409">
    <property type="entry name" value="IG"/>
    <property type="match status" value="2"/>
</dbReference>
<dbReference type="PROSITE" id="PS50835">
    <property type="entry name" value="IG_LIKE"/>
    <property type="match status" value="1"/>
</dbReference>
<gene>
    <name evidence="4" type="ORF">Pmani_027710</name>
</gene>
<dbReference type="InterPro" id="IPR013151">
    <property type="entry name" value="Immunoglobulin_dom"/>
</dbReference>
<dbReference type="Proteomes" id="UP001292094">
    <property type="component" value="Unassembled WGS sequence"/>
</dbReference>
<dbReference type="SMART" id="SM00408">
    <property type="entry name" value="IGc2"/>
    <property type="match status" value="2"/>
</dbReference>
<accession>A0AAE1TW87</accession>
<organism evidence="4 5">
    <name type="scientific">Petrolisthes manimaculis</name>
    <dbReference type="NCBI Taxonomy" id="1843537"/>
    <lineage>
        <taxon>Eukaryota</taxon>
        <taxon>Metazoa</taxon>
        <taxon>Ecdysozoa</taxon>
        <taxon>Arthropoda</taxon>
        <taxon>Crustacea</taxon>
        <taxon>Multicrustacea</taxon>
        <taxon>Malacostraca</taxon>
        <taxon>Eumalacostraca</taxon>
        <taxon>Eucarida</taxon>
        <taxon>Decapoda</taxon>
        <taxon>Pleocyemata</taxon>
        <taxon>Anomura</taxon>
        <taxon>Galatheoidea</taxon>
        <taxon>Porcellanidae</taxon>
        <taxon>Petrolisthes</taxon>
    </lineage>
</organism>
<evidence type="ECO:0000256" key="2">
    <source>
        <dbReference type="SAM" id="SignalP"/>
    </source>
</evidence>
<sequence length="317" mass="33909">MSQCYHLLLLGLLLLLLSHLTLAQGREAGVGDDDGGISHDDGGRIGDNGGNGGHGGGVRSEGRWQETPPRPYFASLIPANLSIISGQTGYLPCRVHMLGDRSVLHSEETDDWTLQIQFSQPRDSGGYKCQVNSDPKIVQNVYLTVTDKRFLDSQLYKTPPINTGKGEYGTHIVGGGARFLQVGSSLVLECVVTHTRAPPTAVLWYHGNDVLDYDASRGGISLQVEKSGQQTSSRLLVSAMREADSGNYTCVPVNAPTASVAVHVNNGDEVRAAVQQSSPSSSSNSSTATHHHSAGVMVECVMLLLVLVAVCWTWDLS</sequence>
<keyword evidence="5" id="KW-1185">Reference proteome</keyword>
<name>A0AAE1TW87_9EUCA</name>